<sequence>MRVDVCRSQFSTIWYSYNNNHSDTNNAHRQLEHQLIKLGTKGELVLYIDGHPAAEKANTHNKHEQDCHKAHDHAHRALIMLEDCLLTNKCICKHHIMAVNKALKSAFSWTMEDRQAFVDYMAKKGYDIILCDTKVDIKIAADCEEEDVVITGDSDLLIYKSVPAYWLYNKAAVLDALDVTSTQLVVLAIISGNNYTHNILTLGIETNCKLIKKLEDGDETSIIQKYLSLPKVIRKTDKDDANDWTSASFANALKVFVTMKQGRAEMTTPLEDSSDATPTYDALQLRMDEFMTKHKQYQKEAYEARVAKRALQSAQASSAAVSKPSNMFATVDKPSSANASTYCLRYSAKVRYEPTQKHEPPPVLLQYGPKPWNPPSNKPDAPVPQPKKPPASVKPQIHGHLEQKQMLDEMMWEHPMVMLNLGNLKENVKAVVSDSGASQAIIDSIQKAVREASYTKQRGQELIGKYIQAVFYPHPAPGKQHPKDPLAVTNSTDIAILDQLCPQLTSKELAEDDEHHNGVEDGHGEGKKTHFLNTFLTFLYSGNMPMASSSGVAATVNSFICQLQDMDLLPKSDKPKAEIIKNIKDFTPSYLIRSVATQLSAELKWQYKYGCKALSEKMAAMIKKGTLLSKDEIKLNNKVPAIELFLRLNNMTGNKWTIAPLSPVEDGWLTFTEAKLGAFFHKKEAELHPTLKNLIHHTDE</sequence>
<gene>
    <name evidence="2" type="ORF">BG006_010449</name>
</gene>
<reference evidence="2" key="1">
    <citation type="journal article" date="2020" name="Fungal Divers.">
        <title>Resolving the Mortierellaceae phylogeny through synthesis of multi-gene phylogenetics and phylogenomics.</title>
        <authorList>
            <person name="Vandepol N."/>
            <person name="Liber J."/>
            <person name="Desiro A."/>
            <person name="Na H."/>
            <person name="Kennedy M."/>
            <person name="Barry K."/>
            <person name="Grigoriev I.V."/>
            <person name="Miller A.N."/>
            <person name="O'Donnell K."/>
            <person name="Stajich J.E."/>
            <person name="Bonito G."/>
        </authorList>
    </citation>
    <scope>NUCLEOTIDE SEQUENCE</scope>
    <source>
        <strain evidence="2">NVP1</strain>
    </source>
</reference>
<feature type="region of interest" description="Disordered" evidence="1">
    <location>
        <begin position="353"/>
        <end position="397"/>
    </location>
</feature>
<dbReference type="SUPFAM" id="SSF88723">
    <property type="entry name" value="PIN domain-like"/>
    <property type="match status" value="1"/>
</dbReference>
<proteinExistence type="predicted"/>
<dbReference type="Proteomes" id="UP000696485">
    <property type="component" value="Unassembled WGS sequence"/>
</dbReference>
<keyword evidence="3" id="KW-1185">Reference proteome</keyword>
<comment type="caution">
    <text evidence="2">The sequence shown here is derived from an EMBL/GenBank/DDBJ whole genome shotgun (WGS) entry which is preliminary data.</text>
</comment>
<organism evidence="2 3">
    <name type="scientific">Podila minutissima</name>
    <dbReference type="NCBI Taxonomy" id="64525"/>
    <lineage>
        <taxon>Eukaryota</taxon>
        <taxon>Fungi</taxon>
        <taxon>Fungi incertae sedis</taxon>
        <taxon>Mucoromycota</taxon>
        <taxon>Mortierellomycotina</taxon>
        <taxon>Mortierellomycetes</taxon>
        <taxon>Mortierellales</taxon>
        <taxon>Mortierellaceae</taxon>
        <taxon>Podila</taxon>
    </lineage>
</organism>
<dbReference type="InterPro" id="IPR029060">
    <property type="entry name" value="PIN-like_dom_sf"/>
</dbReference>
<accession>A0A9P5SDP6</accession>
<dbReference type="AlphaFoldDB" id="A0A9P5SDP6"/>
<feature type="compositionally biased region" description="Pro residues" evidence="1">
    <location>
        <begin position="371"/>
        <end position="389"/>
    </location>
</feature>
<name>A0A9P5SDP6_9FUNG</name>
<protein>
    <submittedName>
        <fullName evidence="2">Uncharacterized protein</fullName>
    </submittedName>
</protein>
<dbReference type="EMBL" id="JAAAUY010000827">
    <property type="protein sequence ID" value="KAF9326086.1"/>
    <property type="molecule type" value="Genomic_DNA"/>
</dbReference>
<evidence type="ECO:0000313" key="3">
    <source>
        <dbReference type="Proteomes" id="UP000696485"/>
    </source>
</evidence>
<dbReference type="Gene3D" id="3.40.50.1010">
    <property type="entry name" value="5'-nuclease"/>
    <property type="match status" value="1"/>
</dbReference>
<dbReference type="Gene3D" id="1.10.150.20">
    <property type="entry name" value="5' to 3' exonuclease, C-terminal subdomain"/>
    <property type="match status" value="1"/>
</dbReference>
<evidence type="ECO:0000256" key="1">
    <source>
        <dbReference type="SAM" id="MobiDB-lite"/>
    </source>
</evidence>
<evidence type="ECO:0000313" key="2">
    <source>
        <dbReference type="EMBL" id="KAF9326086.1"/>
    </source>
</evidence>